<name>A0A9P8AL86_9AGAR</name>
<dbReference type="RefSeq" id="XP_043033468.1">
    <property type="nucleotide sequence ID" value="XM_043190696.1"/>
</dbReference>
<keyword evidence="2" id="KW-1185">Reference proteome</keyword>
<comment type="caution">
    <text evidence="1">The sequence shown here is derived from an EMBL/GenBank/DDBJ whole genome shotgun (WGS) entry which is preliminary data.</text>
</comment>
<evidence type="ECO:0008006" key="3">
    <source>
        <dbReference type="Google" id="ProtNLM"/>
    </source>
</evidence>
<dbReference type="EMBL" id="MU250579">
    <property type="protein sequence ID" value="KAG7439968.1"/>
    <property type="molecule type" value="Genomic_DNA"/>
</dbReference>
<dbReference type="GeneID" id="66112993"/>
<dbReference type="OrthoDB" id="2827290at2759"/>
<protein>
    <recommendedName>
        <fullName evidence="3">F-box domain-containing protein</fullName>
    </recommendedName>
</protein>
<dbReference type="Proteomes" id="UP000812287">
    <property type="component" value="Unassembled WGS sequence"/>
</dbReference>
<sequence length="390" mass="44703">MQNLRVSVQLPEQTTREDHITKLPNELLIEIFTIALWTSGRVDYPFLLSVICKGWRALAISPAATALVLDPDLGPKAVFPRDQHHFTTTRASTLRGILAGSVDTVEVLELNGVISTDEFPNDFGLTNRRLTLPRVGHFTLGYTISQEVRLLLQYLDLPAIHDLTIINLEAIWCTDSTDAIENIIDYLPLHQINTLTLDRVCHGDHRTNTVPTVTKNEWLHDEDKLPLSLRLIRRLTSLRHLYLYSPCSVFMEYMNYPINLNDLNDGQLVGRALNMSDLETWCLSASSKVLCVRPGHSVGTLLRNRLECWIVDGVYRGPDMTEMDLWLSRSIKNEIRDLETLLPRAWKNSRLLECTVPRDCRSEYLMVIFSSSDKDQIRSYQYEVVERENI</sequence>
<proteinExistence type="predicted"/>
<gene>
    <name evidence="1" type="ORF">BT62DRAFT_998035</name>
</gene>
<evidence type="ECO:0000313" key="2">
    <source>
        <dbReference type="Proteomes" id="UP000812287"/>
    </source>
</evidence>
<organism evidence="1 2">
    <name type="scientific">Guyanagaster necrorhizus</name>
    <dbReference type="NCBI Taxonomy" id="856835"/>
    <lineage>
        <taxon>Eukaryota</taxon>
        <taxon>Fungi</taxon>
        <taxon>Dikarya</taxon>
        <taxon>Basidiomycota</taxon>
        <taxon>Agaricomycotina</taxon>
        <taxon>Agaricomycetes</taxon>
        <taxon>Agaricomycetidae</taxon>
        <taxon>Agaricales</taxon>
        <taxon>Marasmiineae</taxon>
        <taxon>Physalacriaceae</taxon>
        <taxon>Guyanagaster</taxon>
    </lineage>
</organism>
<evidence type="ECO:0000313" key="1">
    <source>
        <dbReference type="EMBL" id="KAG7439968.1"/>
    </source>
</evidence>
<dbReference type="AlphaFoldDB" id="A0A9P8AL86"/>
<reference evidence="1" key="1">
    <citation type="submission" date="2020-11" db="EMBL/GenBank/DDBJ databases">
        <title>Adaptations for nitrogen fixation in a non-lichenized fungal sporocarp promotes dispersal by wood-feeding termites.</title>
        <authorList>
            <consortium name="DOE Joint Genome Institute"/>
            <person name="Koch R.A."/>
            <person name="Yoon G."/>
            <person name="Arayal U."/>
            <person name="Lail K."/>
            <person name="Amirebrahimi M."/>
            <person name="Labutti K."/>
            <person name="Lipzen A."/>
            <person name="Riley R."/>
            <person name="Barry K."/>
            <person name="Henrissat B."/>
            <person name="Grigoriev I.V."/>
            <person name="Herr J.R."/>
            <person name="Aime M.C."/>
        </authorList>
    </citation>
    <scope>NUCLEOTIDE SEQUENCE</scope>
    <source>
        <strain evidence="1">MCA 3950</strain>
    </source>
</reference>
<accession>A0A9P8AL86</accession>